<comment type="similarity">
    <text evidence="2 5">Belongs to the ORC2 family.</text>
</comment>
<dbReference type="GO" id="GO:0005664">
    <property type="term" value="C:nuclear origin of replication recognition complex"/>
    <property type="evidence" value="ECO:0007669"/>
    <property type="project" value="UniProtKB-UniRule"/>
</dbReference>
<dbReference type="Proteomes" id="UP000054350">
    <property type="component" value="Unassembled WGS sequence"/>
</dbReference>
<gene>
    <name evidence="9" type="ORF">AMAG_14982</name>
</gene>
<reference evidence="9 10" key="1">
    <citation type="submission" date="2009-11" db="EMBL/GenBank/DDBJ databases">
        <title>Annotation of Allomyces macrogynus ATCC 38327.</title>
        <authorList>
            <consortium name="The Broad Institute Genome Sequencing Platform"/>
            <person name="Russ C."/>
            <person name="Cuomo C."/>
            <person name="Burger G."/>
            <person name="Gray M.W."/>
            <person name="Holland P.W.H."/>
            <person name="King N."/>
            <person name="Lang F.B.F."/>
            <person name="Roger A.J."/>
            <person name="Ruiz-Trillo I."/>
            <person name="Young S.K."/>
            <person name="Zeng Q."/>
            <person name="Gargeya S."/>
            <person name="Fitzgerald M."/>
            <person name="Haas B."/>
            <person name="Abouelleil A."/>
            <person name="Alvarado L."/>
            <person name="Arachchi H.M."/>
            <person name="Berlin A."/>
            <person name="Chapman S.B."/>
            <person name="Gearin G."/>
            <person name="Goldberg J."/>
            <person name="Griggs A."/>
            <person name="Gujja S."/>
            <person name="Hansen M."/>
            <person name="Heiman D."/>
            <person name="Howarth C."/>
            <person name="Larimer J."/>
            <person name="Lui A."/>
            <person name="MacDonald P.J.P."/>
            <person name="McCowen C."/>
            <person name="Montmayeur A."/>
            <person name="Murphy C."/>
            <person name="Neiman D."/>
            <person name="Pearson M."/>
            <person name="Priest M."/>
            <person name="Roberts A."/>
            <person name="Saif S."/>
            <person name="Shea T."/>
            <person name="Sisk P."/>
            <person name="Stolte C."/>
            <person name="Sykes S."/>
            <person name="Wortman J."/>
            <person name="Nusbaum C."/>
            <person name="Birren B."/>
        </authorList>
    </citation>
    <scope>NUCLEOTIDE SEQUENCE [LARGE SCALE GENOMIC DNA]</scope>
    <source>
        <strain evidence="9 10">ATCC 38327</strain>
    </source>
</reference>
<keyword evidence="3 5" id="KW-0235">DNA replication</keyword>
<evidence type="ECO:0000259" key="7">
    <source>
        <dbReference type="Pfam" id="PF04084"/>
    </source>
</evidence>
<evidence type="ECO:0000256" key="3">
    <source>
        <dbReference type="ARBA" id="ARBA00022705"/>
    </source>
</evidence>
<comment type="function">
    <text evidence="5">Component of the origin recognition complex (ORC) that binds origins of replication. DNA-binding is ATP-dependent. ORC is required to assemble the pre-replication complex necessary to initiate DNA replication.</text>
</comment>
<feature type="compositionally biased region" description="Basic and acidic residues" evidence="6">
    <location>
        <begin position="38"/>
        <end position="47"/>
    </location>
</feature>
<dbReference type="InterPro" id="IPR007220">
    <property type="entry name" value="ORC2"/>
</dbReference>
<feature type="region of interest" description="Disordered" evidence="6">
    <location>
        <begin position="1"/>
        <end position="118"/>
    </location>
</feature>
<dbReference type="GO" id="GO:0006260">
    <property type="term" value="P:DNA replication"/>
    <property type="evidence" value="ECO:0007669"/>
    <property type="project" value="UniProtKB-UniRule"/>
</dbReference>
<feature type="compositionally biased region" description="Low complexity" evidence="6">
    <location>
        <begin position="21"/>
        <end position="33"/>
    </location>
</feature>
<dbReference type="PANTHER" id="PTHR14052:SF0">
    <property type="entry name" value="ORIGIN RECOGNITION COMPLEX SUBUNIT 2"/>
    <property type="match status" value="1"/>
</dbReference>
<feature type="domain" description="Origin recognition complex subunit 2 RecA-like" evidence="7">
    <location>
        <begin position="277"/>
        <end position="358"/>
    </location>
</feature>
<comment type="subcellular location">
    <subcellularLocation>
        <location evidence="1 5">Nucleus</location>
    </subcellularLocation>
</comment>
<name>A0A0L0T7U7_ALLM3</name>
<dbReference type="eggNOG" id="KOG2928">
    <property type="taxonomic scope" value="Eukaryota"/>
</dbReference>
<proteinExistence type="inferred from homology"/>
<dbReference type="Pfam" id="PF24882">
    <property type="entry name" value="WHD_ORC2"/>
    <property type="match status" value="1"/>
</dbReference>
<evidence type="ECO:0000256" key="1">
    <source>
        <dbReference type="ARBA" id="ARBA00004123"/>
    </source>
</evidence>
<protein>
    <recommendedName>
        <fullName evidence="5">Origin recognition complex subunit 2</fullName>
    </recommendedName>
</protein>
<dbReference type="EMBL" id="GG745368">
    <property type="protein sequence ID" value="KNE70883.1"/>
    <property type="molecule type" value="Genomic_DNA"/>
</dbReference>
<sequence length="477" mass="52137">MPPRTPGQLAKRSAATTPDNAATRTPTTAKTPTIVKPHRPEDLRFEDEGYELEWDYRFKRQKKNQVSADDGDADGGDDDDDLNATPRPATTSPAPAPTAPTPARTPKATTPARSPAAALAAITSARHRAVTPAKPASVAARLSTAASRAETPGRAAAAASDDEVRTRQLDHAWEQNKSDEILSLSFESQTGGSKTSDNTLASLPQLAHQEYVPLFHSIPVRSAPAIAQLQDLHVRCFPQWRFELHEGYNLLFFAIEMHAHRPSALSTLSRALDCASPAALHGHVAAVAATLDDREDPPFLVVHNIDATGLRADRAQTVLAQLASHANVRVVATADHIHTALQWDYLKLARFNWLPHHVATFAPYHVETAFENTLMVKPGVVTAQSARTELQSLPPNSRECFRILATQCSARATMMREAGRRRRCREQFLVSEEANFRTIVTEFNDHQMVASRLAEGVDMLAIPLPPQAIESVLESMS</sequence>
<feature type="domain" description="Origin recognition complex subunit 2 winged-helix" evidence="8">
    <location>
        <begin position="423"/>
        <end position="466"/>
    </location>
</feature>
<evidence type="ECO:0000256" key="2">
    <source>
        <dbReference type="ARBA" id="ARBA00007421"/>
    </source>
</evidence>
<evidence type="ECO:0000313" key="10">
    <source>
        <dbReference type="Proteomes" id="UP000054350"/>
    </source>
</evidence>
<dbReference type="Pfam" id="PF04084">
    <property type="entry name" value="RecA-like_ORC2"/>
    <property type="match status" value="1"/>
</dbReference>
<evidence type="ECO:0000313" key="9">
    <source>
        <dbReference type="EMBL" id="KNE70883.1"/>
    </source>
</evidence>
<organism evidence="9 10">
    <name type="scientific">Allomyces macrogynus (strain ATCC 38327)</name>
    <name type="common">Allomyces javanicus var. macrogynus</name>
    <dbReference type="NCBI Taxonomy" id="578462"/>
    <lineage>
        <taxon>Eukaryota</taxon>
        <taxon>Fungi</taxon>
        <taxon>Fungi incertae sedis</taxon>
        <taxon>Blastocladiomycota</taxon>
        <taxon>Blastocladiomycetes</taxon>
        <taxon>Blastocladiales</taxon>
        <taxon>Blastocladiaceae</taxon>
        <taxon>Allomyces</taxon>
    </lineage>
</organism>
<feature type="compositionally biased region" description="Low complexity" evidence="6">
    <location>
        <begin position="84"/>
        <end position="93"/>
    </location>
</feature>
<dbReference type="InterPro" id="IPR056772">
    <property type="entry name" value="RecA-like_ORC2"/>
</dbReference>
<dbReference type="GO" id="GO:0003688">
    <property type="term" value="F:DNA replication origin binding"/>
    <property type="evidence" value="ECO:0007669"/>
    <property type="project" value="UniProtKB-UniRule"/>
</dbReference>
<dbReference type="OrthoDB" id="346673at2759"/>
<keyword evidence="10" id="KW-1185">Reference proteome</keyword>
<dbReference type="VEuPathDB" id="FungiDB:AMAG_14982"/>
<dbReference type="AlphaFoldDB" id="A0A0L0T7U7"/>
<comment type="subunit">
    <text evidence="5">Component of the origin recognition complex (ORC).</text>
</comment>
<evidence type="ECO:0000259" key="8">
    <source>
        <dbReference type="Pfam" id="PF24882"/>
    </source>
</evidence>
<reference evidence="10" key="2">
    <citation type="submission" date="2009-11" db="EMBL/GenBank/DDBJ databases">
        <title>The Genome Sequence of Allomyces macrogynus strain ATCC 38327.</title>
        <authorList>
            <consortium name="The Broad Institute Genome Sequencing Platform"/>
            <person name="Russ C."/>
            <person name="Cuomo C."/>
            <person name="Shea T."/>
            <person name="Young S.K."/>
            <person name="Zeng Q."/>
            <person name="Koehrsen M."/>
            <person name="Haas B."/>
            <person name="Borodovsky M."/>
            <person name="Guigo R."/>
            <person name="Alvarado L."/>
            <person name="Berlin A."/>
            <person name="Borenstein D."/>
            <person name="Chen Z."/>
            <person name="Engels R."/>
            <person name="Freedman E."/>
            <person name="Gellesch M."/>
            <person name="Goldberg J."/>
            <person name="Griggs A."/>
            <person name="Gujja S."/>
            <person name="Heiman D."/>
            <person name="Hepburn T."/>
            <person name="Howarth C."/>
            <person name="Jen D."/>
            <person name="Larson L."/>
            <person name="Lewis B."/>
            <person name="Mehta T."/>
            <person name="Park D."/>
            <person name="Pearson M."/>
            <person name="Roberts A."/>
            <person name="Saif S."/>
            <person name="Shenoy N."/>
            <person name="Sisk P."/>
            <person name="Stolte C."/>
            <person name="Sykes S."/>
            <person name="Walk T."/>
            <person name="White J."/>
            <person name="Yandava C."/>
            <person name="Burger G."/>
            <person name="Gray M.W."/>
            <person name="Holland P.W.H."/>
            <person name="King N."/>
            <person name="Lang F.B.F."/>
            <person name="Roger A.J."/>
            <person name="Ruiz-Trillo I."/>
            <person name="Lander E."/>
            <person name="Nusbaum C."/>
        </authorList>
    </citation>
    <scope>NUCLEOTIDE SEQUENCE [LARGE SCALE GENOMIC DNA]</scope>
    <source>
        <strain evidence="10">ATCC 38327</strain>
    </source>
</reference>
<keyword evidence="4 5" id="KW-0539">Nucleus</keyword>
<evidence type="ECO:0000256" key="5">
    <source>
        <dbReference type="RuleBase" id="RU368084"/>
    </source>
</evidence>
<accession>A0A0L0T7U7</accession>
<evidence type="ECO:0000256" key="6">
    <source>
        <dbReference type="SAM" id="MobiDB-lite"/>
    </source>
</evidence>
<evidence type="ECO:0000256" key="4">
    <source>
        <dbReference type="ARBA" id="ARBA00023242"/>
    </source>
</evidence>
<feature type="compositionally biased region" description="Low complexity" evidence="6">
    <location>
        <begin position="101"/>
        <end position="118"/>
    </location>
</feature>
<dbReference type="InterPro" id="IPR056773">
    <property type="entry name" value="WHD_ORC2"/>
</dbReference>
<dbReference type="PANTHER" id="PTHR14052">
    <property type="entry name" value="ORIGIN RECOGNITION COMPLEX SUBUNIT 2"/>
    <property type="match status" value="1"/>
</dbReference>
<dbReference type="STRING" id="578462.A0A0L0T7U7"/>
<feature type="compositionally biased region" description="Acidic residues" evidence="6">
    <location>
        <begin position="69"/>
        <end position="82"/>
    </location>
</feature>